<evidence type="ECO:0000313" key="4">
    <source>
        <dbReference type="Proteomes" id="UP000185639"/>
    </source>
</evidence>
<dbReference type="RefSeq" id="WP_076513709.1">
    <property type="nucleotide sequence ID" value="NZ_FTOH01000001.1"/>
</dbReference>
<evidence type="ECO:0000256" key="1">
    <source>
        <dbReference type="ARBA" id="ARBA00009919"/>
    </source>
</evidence>
<dbReference type="InterPro" id="IPR035985">
    <property type="entry name" value="Ubiquitin-activating_enz"/>
</dbReference>
<dbReference type="PANTHER" id="PTHR10953">
    <property type="entry name" value="UBIQUITIN-ACTIVATING ENZYME E1"/>
    <property type="match status" value="1"/>
</dbReference>
<keyword evidence="3" id="KW-0808">Transferase</keyword>
<evidence type="ECO:0000259" key="2">
    <source>
        <dbReference type="Pfam" id="PF00899"/>
    </source>
</evidence>
<accession>A0A1N7J2B1</accession>
<dbReference type="GO" id="GO:0008146">
    <property type="term" value="F:sulfotransferase activity"/>
    <property type="evidence" value="ECO:0007669"/>
    <property type="project" value="TreeGrafter"/>
</dbReference>
<dbReference type="STRING" id="484498.SAMN05421686_101281"/>
<dbReference type="Gene3D" id="3.40.50.720">
    <property type="entry name" value="NAD(P)-binding Rossmann-like Domain"/>
    <property type="match status" value="1"/>
</dbReference>
<sequence length="266" mass="28531">MKDDQLLRYSRHILLPEVDIEGQEAISRATVVVIGLGGLGSPVALYLAASGVGHLILVDDDQVEVSNLQRQVVHDSASVGLSKVESAAQRCQAVNPDVKISCYAQRADSEWLSQQDWLSSEDALNGQVSSDDGLTVIVDCSDNAAIRYAINEVCLQKCMPWVSGAAVALNGQVAVFDPREEGAPCYRCLYPALQDGALTCSENGILSPVVGIIGTTQVVEALRLIVGFGAPQHGYLRTYDAGTGDWQRWKVPARQTCSCQSDYCSG</sequence>
<dbReference type="PANTHER" id="PTHR10953:SF102">
    <property type="entry name" value="ADENYLYLTRANSFERASE AND SULFURTRANSFERASE MOCS3"/>
    <property type="match status" value="1"/>
</dbReference>
<dbReference type="InterPro" id="IPR000594">
    <property type="entry name" value="ThiF_NAD_FAD-bd"/>
</dbReference>
<dbReference type="GO" id="GO:0005829">
    <property type="term" value="C:cytosol"/>
    <property type="evidence" value="ECO:0007669"/>
    <property type="project" value="TreeGrafter"/>
</dbReference>
<reference evidence="4" key="1">
    <citation type="submission" date="2017-01" db="EMBL/GenBank/DDBJ databases">
        <authorList>
            <person name="Varghese N."/>
            <person name="Submissions S."/>
        </authorList>
    </citation>
    <scope>NUCLEOTIDE SEQUENCE [LARGE SCALE GENOMIC DNA]</scope>
    <source>
        <strain evidence="4">DSM 24913</strain>
    </source>
</reference>
<name>A0A1N7J2B1_9GAMM</name>
<comment type="similarity">
    <text evidence="1">Belongs to the HesA/MoeB/ThiF family.</text>
</comment>
<dbReference type="GO" id="GO:0008641">
    <property type="term" value="F:ubiquitin-like modifier activating enzyme activity"/>
    <property type="evidence" value="ECO:0007669"/>
    <property type="project" value="InterPro"/>
</dbReference>
<dbReference type="Pfam" id="PF00899">
    <property type="entry name" value="ThiF"/>
    <property type="match status" value="1"/>
</dbReference>
<dbReference type="NCBIfam" id="NF004281">
    <property type="entry name" value="PRK05690.1"/>
    <property type="match status" value="1"/>
</dbReference>
<dbReference type="CDD" id="cd00757">
    <property type="entry name" value="ThiF_MoeB_HesA_family"/>
    <property type="match status" value="1"/>
</dbReference>
<keyword evidence="3" id="KW-0548">Nucleotidyltransferase</keyword>
<dbReference type="AlphaFoldDB" id="A0A1N7J2B1"/>
<dbReference type="GO" id="GO:0016779">
    <property type="term" value="F:nucleotidyltransferase activity"/>
    <property type="evidence" value="ECO:0007669"/>
    <property type="project" value="UniProtKB-KW"/>
</dbReference>
<organism evidence="3 4">
    <name type="scientific">Thalassolituus maritimus</name>
    <dbReference type="NCBI Taxonomy" id="484498"/>
    <lineage>
        <taxon>Bacteria</taxon>
        <taxon>Pseudomonadati</taxon>
        <taxon>Pseudomonadota</taxon>
        <taxon>Gammaproteobacteria</taxon>
        <taxon>Oceanospirillales</taxon>
        <taxon>Oceanospirillaceae</taxon>
        <taxon>Thalassolituus</taxon>
    </lineage>
</organism>
<dbReference type="InterPro" id="IPR045886">
    <property type="entry name" value="ThiF/MoeB/HesA"/>
</dbReference>
<dbReference type="SUPFAM" id="SSF69572">
    <property type="entry name" value="Activating enzymes of the ubiquitin-like proteins"/>
    <property type="match status" value="1"/>
</dbReference>
<protein>
    <submittedName>
        <fullName evidence="3">Adenylyltransferase and sulfurtransferase</fullName>
    </submittedName>
</protein>
<keyword evidence="4" id="KW-1185">Reference proteome</keyword>
<dbReference type="EMBL" id="FTOH01000001">
    <property type="protein sequence ID" value="SIS43480.1"/>
    <property type="molecule type" value="Genomic_DNA"/>
</dbReference>
<dbReference type="Proteomes" id="UP000185639">
    <property type="component" value="Unassembled WGS sequence"/>
</dbReference>
<evidence type="ECO:0000313" key="3">
    <source>
        <dbReference type="EMBL" id="SIS43480.1"/>
    </source>
</evidence>
<proteinExistence type="inferred from homology"/>
<dbReference type="FunFam" id="3.40.50.720:FF:000080">
    <property type="entry name" value="Thiazole biosynthesis adenylyltransferase ThiF"/>
    <property type="match status" value="1"/>
</dbReference>
<dbReference type="OrthoDB" id="9804286at2"/>
<feature type="domain" description="THIF-type NAD/FAD binding fold" evidence="2">
    <location>
        <begin position="9"/>
        <end position="259"/>
    </location>
</feature>
<dbReference type="GO" id="GO:0004792">
    <property type="term" value="F:thiosulfate-cyanide sulfurtransferase activity"/>
    <property type="evidence" value="ECO:0007669"/>
    <property type="project" value="TreeGrafter"/>
</dbReference>
<gene>
    <name evidence="3" type="ORF">SAMN05421686_101281</name>
</gene>